<dbReference type="InterPro" id="IPR016181">
    <property type="entry name" value="Acyl_CoA_acyltransferase"/>
</dbReference>
<keyword evidence="2" id="KW-0012">Acyltransferase</keyword>
<dbReference type="Proteomes" id="UP000278855">
    <property type="component" value="Unassembled WGS sequence"/>
</dbReference>
<evidence type="ECO:0000313" key="4">
    <source>
        <dbReference type="EMBL" id="AZG37235.1"/>
    </source>
</evidence>
<keyword evidence="6" id="KW-1185">Reference proteome</keyword>
<gene>
    <name evidence="5" type="ORF">EGC77_19945</name>
    <name evidence="4" type="ORF">EGC80_21790</name>
</gene>
<proteinExistence type="predicted"/>
<evidence type="ECO:0000313" key="6">
    <source>
        <dbReference type="Proteomes" id="UP000273778"/>
    </source>
</evidence>
<reference evidence="5" key="3">
    <citation type="submission" date="2018-11" db="EMBL/GenBank/DDBJ databases">
        <authorList>
            <person name="Hwang Y.J."/>
            <person name="Hwang C.Y."/>
        </authorList>
    </citation>
    <scope>NUCLEOTIDE SEQUENCE</scope>
    <source>
        <strain evidence="5">R106</strain>
    </source>
</reference>
<dbReference type="AlphaFoldDB" id="A0A3N4DAR7"/>
<reference evidence="4 6" key="1">
    <citation type="submission" date="2018-11" db="EMBL/GenBank/DDBJ databases">
        <title>Shewanella sp. M2.</title>
        <authorList>
            <person name="Hwang Y.J."/>
            <person name="Hwang C.Y."/>
        </authorList>
    </citation>
    <scope>NUCLEOTIDE SEQUENCE [LARGE SCALE GENOMIC DNA]</scope>
    <source>
        <strain evidence="4 6">M2</strain>
    </source>
</reference>
<dbReference type="KEGG" id="spsr:EGC80_21790"/>
<evidence type="ECO:0000313" key="7">
    <source>
        <dbReference type="Proteomes" id="UP000278855"/>
    </source>
</evidence>
<dbReference type="EMBL" id="RKKB01000022">
    <property type="protein sequence ID" value="RPA23005.1"/>
    <property type="molecule type" value="Genomic_DNA"/>
</dbReference>
<protein>
    <submittedName>
        <fullName evidence="5">N-acetyltransferase</fullName>
    </submittedName>
</protein>
<dbReference type="PANTHER" id="PTHR43877">
    <property type="entry name" value="AMINOALKYLPHOSPHONATE N-ACETYLTRANSFERASE-RELATED-RELATED"/>
    <property type="match status" value="1"/>
</dbReference>
<dbReference type="SUPFAM" id="SSF55729">
    <property type="entry name" value="Acyl-CoA N-acyltransferases (Nat)"/>
    <property type="match status" value="1"/>
</dbReference>
<evidence type="ECO:0000256" key="2">
    <source>
        <dbReference type="ARBA" id="ARBA00023315"/>
    </source>
</evidence>
<accession>A0A3N4DAR7</accession>
<dbReference type="InterPro" id="IPR050832">
    <property type="entry name" value="Bact_Acetyltransf"/>
</dbReference>
<dbReference type="CDD" id="cd04301">
    <property type="entry name" value="NAT_SF"/>
    <property type="match status" value="1"/>
</dbReference>
<evidence type="ECO:0000313" key="5">
    <source>
        <dbReference type="EMBL" id="RPA23005.1"/>
    </source>
</evidence>
<feature type="domain" description="N-acetyltransferase" evidence="3">
    <location>
        <begin position="12"/>
        <end position="175"/>
    </location>
</feature>
<dbReference type="Proteomes" id="UP000273778">
    <property type="component" value="Chromosome"/>
</dbReference>
<dbReference type="GO" id="GO:0016747">
    <property type="term" value="F:acyltransferase activity, transferring groups other than amino-acyl groups"/>
    <property type="evidence" value="ECO:0007669"/>
    <property type="project" value="InterPro"/>
</dbReference>
<dbReference type="EMBL" id="CP034073">
    <property type="protein sequence ID" value="AZG37235.1"/>
    <property type="molecule type" value="Genomic_DNA"/>
</dbReference>
<dbReference type="Pfam" id="PF00583">
    <property type="entry name" value="Acetyltransf_1"/>
    <property type="match status" value="1"/>
</dbReference>
<evidence type="ECO:0000256" key="1">
    <source>
        <dbReference type="ARBA" id="ARBA00022679"/>
    </source>
</evidence>
<organism evidence="5 7">
    <name type="scientific">Shewanella psychromarinicola</name>
    <dbReference type="NCBI Taxonomy" id="2487742"/>
    <lineage>
        <taxon>Bacteria</taxon>
        <taxon>Pseudomonadati</taxon>
        <taxon>Pseudomonadota</taxon>
        <taxon>Gammaproteobacteria</taxon>
        <taxon>Alteromonadales</taxon>
        <taxon>Shewanellaceae</taxon>
        <taxon>Shewanella</taxon>
    </lineage>
</organism>
<evidence type="ECO:0000259" key="3">
    <source>
        <dbReference type="PROSITE" id="PS51186"/>
    </source>
</evidence>
<dbReference type="OrthoDB" id="359414at2"/>
<keyword evidence="1 5" id="KW-0808">Transferase</keyword>
<dbReference type="InterPro" id="IPR000182">
    <property type="entry name" value="GNAT_dom"/>
</dbReference>
<reference evidence="7" key="2">
    <citation type="submission" date="2018-11" db="EMBL/GenBank/DDBJ databases">
        <title>Shewanella sp. R106.</title>
        <authorList>
            <person name="Hwang Y.J."/>
            <person name="Hwang C.Y."/>
        </authorList>
    </citation>
    <scope>NUCLEOTIDE SEQUENCE [LARGE SCALE GENOMIC DNA]</scope>
    <source>
        <strain evidence="7">R106</strain>
    </source>
</reference>
<sequence>MMRSKTPRMNDMSIRPIYATDWPAIMAIQAQCYVELAPESLGVMQSKWRTSPTSCVVFERQGRVLAYALVHPWQRGDAPSLNTEISGQIDANCWYLHDMAISPNAQGMGIGKQLFTYVVNQAKALTVKGIGLVAVQGAQTYWQQQGFKADITSAKLTQSLDSYPDGACYLYLPLL</sequence>
<dbReference type="PROSITE" id="PS51186">
    <property type="entry name" value="GNAT"/>
    <property type="match status" value="1"/>
</dbReference>
<dbReference type="Gene3D" id="3.40.630.30">
    <property type="match status" value="1"/>
</dbReference>
<name>A0A3N4DAR7_9GAMM</name>